<keyword evidence="3" id="KW-1185">Reference proteome</keyword>
<protein>
    <submittedName>
        <fullName evidence="2">Putative Co/Zn/Cd efflux system membrane fusion protein</fullName>
    </submittedName>
</protein>
<dbReference type="GO" id="GO:0046914">
    <property type="term" value="F:transition metal ion binding"/>
    <property type="evidence" value="ECO:0007669"/>
    <property type="project" value="TreeGrafter"/>
</dbReference>
<sequence length="359" mass="37132">MVCLLATTIACGERSEPEPAVEPEPVAENGGAPSVARWAEVRVAGDRALLEAPARVVAGPGAMARVAPPFAARVLEVRVAPGDSVRAGDVLLEASMPEVLDAAAIWVAGGRRLALREARQDELEALREEGLVEQGRVFEQAASLADLGAERARALAILRAAGVSAGRAAAVLSRGSVPIVSPIDGVVSRVDARIGEVRDPAGEPLVEVIGSAPVRIEARLSRAMPEGTSLMFVPAIGAPVPLRDEPDASAIDPADGTRLYWITPRETTTLADGLRGTLEVHVAREGVLQVPAGAIGHDDEGAFVMLRGTPEPVRVRVRVLATDAGIALVEVIEPGALSPGAQVADDPAALLRAPAGDDH</sequence>
<evidence type="ECO:0000313" key="3">
    <source>
        <dbReference type="Proteomes" id="UP000034883"/>
    </source>
</evidence>
<dbReference type="AlphaFoldDB" id="A0A0F6W664"/>
<dbReference type="Gene3D" id="1.10.287.470">
    <property type="entry name" value="Helix hairpin bin"/>
    <property type="match status" value="1"/>
</dbReference>
<reference evidence="2 3" key="1">
    <citation type="submission" date="2015-03" db="EMBL/GenBank/DDBJ databases">
        <title>Genome assembly of Sandaracinus amylolyticus DSM 53668.</title>
        <authorList>
            <person name="Sharma G."/>
            <person name="Subramanian S."/>
        </authorList>
    </citation>
    <scope>NUCLEOTIDE SEQUENCE [LARGE SCALE GENOMIC DNA]</scope>
    <source>
        <strain evidence="2 3">DSM 53668</strain>
    </source>
</reference>
<dbReference type="KEGG" id="samy:DB32_005649"/>
<evidence type="ECO:0000313" key="2">
    <source>
        <dbReference type="EMBL" id="AKF08500.1"/>
    </source>
</evidence>
<dbReference type="PANTHER" id="PTHR30097">
    <property type="entry name" value="CATION EFFLUX SYSTEM PROTEIN CUSB"/>
    <property type="match status" value="1"/>
</dbReference>
<dbReference type="PANTHER" id="PTHR30097:SF4">
    <property type="entry name" value="SLR6042 PROTEIN"/>
    <property type="match status" value="1"/>
</dbReference>
<accession>A0A0F6W664</accession>
<dbReference type="STRING" id="927083.DB32_005649"/>
<dbReference type="GO" id="GO:0060003">
    <property type="term" value="P:copper ion export"/>
    <property type="evidence" value="ECO:0007669"/>
    <property type="project" value="TreeGrafter"/>
</dbReference>
<gene>
    <name evidence="2" type="ORF">DB32_005649</name>
</gene>
<dbReference type="Gene3D" id="2.40.30.170">
    <property type="match status" value="1"/>
</dbReference>
<dbReference type="InterPro" id="IPR051909">
    <property type="entry name" value="MFP_Cation_Efflux"/>
</dbReference>
<dbReference type="Gene3D" id="2.40.50.100">
    <property type="match status" value="1"/>
</dbReference>
<dbReference type="GO" id="GO:0030288">
    <property type="term" value="C:outer membrane-bounded periplasmic space"/>
    <property type="evidence" value="ECO:0007669"/>
    <property type="project" value="TreeGrafter"/>
</dbReference>
<dbReference type="EMBL" id="CP011125">
    <property type="protein sequence ID" value="AKF08500.1"/>
    <property type="molecule type" value="Genomic_DNA"/>
</dbReference>
<dbReference type="GO" id="GO:0015679">
    <property type="term" value="P:plasma membrane copper ion transport"/>
    <property type="evidence" value="ECO:0007669"/>
    <property type="project" value="TreeGrafter"/>
</dbReference>
<dbReference type="Proteomes" id="UP000034883">
    <property type="component" value="Chromosome"/>
</dbReference>
<name>A0A0F6W664_9BACT</name>
<evidence type="ECO:0000256" key="1">
    <source>
        <dbReference type="ARBA" id="ARBA00022448"/>
    </source>
</evidence>
<proteinExistence type="predicted"/>
<keyword evidence="1" id="KW-0813">Transport</keyword>
<organism evidence="2 3">
    <name type="scientific">Sandaracinus amylolyticus</name>
    <dbReference type="NCBI Taxonomy" id="927083"/>
    <lineage>
        <taxon>Bacteria</taxon>
        <taxon>Pseudomonadati</taxon>
        <taxon>Myxococcota</taxon>
        <taxon>Polyangia</taxon>
        <taxon>Polyangiales</taxon>
        <taxon>Sandaracinaceae</taxon>
        <taxon>Sandaracinus</taxon>
    </lineage>
</organism>